<dbReference type="EMBL" id="KI965551">
    <property type="protein sequence ID" value="EUD64083.1"/>
    <property type="molecule type" value="Genomic_DNA"/>
</dbReference>
<feature type="compositionally biased region" description="Basic and acidic residues" evidence="1">
    <location>
        <begin position="84"/>
        <end position="96"/>
    </location>
</feature>
<evidence type="ECO:0000256" key="1">
    <source>
        <dbReference type="SAM" id="MobiDB-lite"/>
    </source>
</evidence>
<feature type="region of interest" description="Disordered" evidence="1">
    <location>
        <begin position="69"/>
        <end position="102"/>
    </location>
</feature>
<gene>
    <name evidence="2" type="ORF">C922_05538</name>
</gene>
<accession>W6ZXR1</accession>
<evidence type="ECO:0000313" key="3">
    <source>
        <dbReference type="Proteomes" id="UP000030640"/>
    </source>
</evidence>
<feature type="region of interest" description="Disordered" evidence="1">
    <location>
        <begin position="1"/>
        <end position="43"/>
    </location>
</feature>
<keyword evidence="3" id="KW-1185">Reference proteome</keyword>
<organism evidence="2 3">
    <name type="scientific">Plasmodium inui San Antonio 1</name>
    <dbReference type="NCBI Taxonomy" id="1237626"/>
    <lineage>
        <taxon>Eukaryota</taxon>
        <taxon>Sar</taxon>
        <taxon>Alveolata</taxon>
        <taxon>Apicomplexa</taxon>
        <taxon>Aconoidasida</taxon>
        <taxon>Haemosporida</taxon>
        <taxon>Plasmodiidae</taxon>
        <taxon>Plasmodium</taxon>
        <taxon>Plasmodium (Plasmodium)</taxon>
    </lineage>
</organism>
<dbReference type="AlphaFoldDB" id="W6ZXR1"/>
<dbReference type="Proteomes" id="UP000030640">
    <property type="component" value="Unassembled WGS sequence"/>
</dbReference>
<proteinExistence type="predicted"/>
<dbReference type="VEuPathDB" id="PlasmoDB:C922_05538"/>
<evidence type="ECO:0000313" key="2">
    <source>
        <dbReference type="EMBL" id="EUD64083.1"/>
    </source>
</evidence>
<sequence length="102" mass="12101">MIGAKGHVQNDRTKGDHEDTRRREHPHRKNKEQDTSLTMPQEKGIFIEEIAQERTSSEDREKGYIIVEKMRHRKTSSRSRGRREHPYKTNDTKRYIETAAGR</sequence>
<protein>
    <submittedName>
        <fullName evidence="2">Uncharacterized protein</fullName>
    </submittedName>
</protein>
<dbReference type="GeneID" id="20040812"/>
<reference evidence="2 3" key="1">
    <citation type="submission" date="2013-02" db="EMBL/GenBank/DDBJ databases">
        <title>The Genome Sequence of Plasmodium inui San Antonio 1.</title>
        <authorList>
            <consortium name="The Broad Institute Genome Sequencing Platform"/>
            <consortium name="The Broad Institute Genome Sequencing Center for Infectious Disease"/>
            <person name="Neafsey D."/>
            <person name="Cheeseman I."/>
            <person name="Volkman S."/>
            <person name="Adams J."/>
            <person name="Walker B."/>
            <person name="Young S.K."/>
            <person name="Zeng Q."/>
            <person name="Gargeya S."/>
            <person name="Fitzgerald M."/>
            <person name="Haas B."/>
            <person name="Abouelleil A."/>
            <person name="Alvarado L."/>
            <person name="Arachchi H.M."/>
            <person name="Berlin A.M."/>
            <person name="Chapman S.B."/>
            <person name="Dewar J."/>
            <person name="Goldberg J."/>
            <person name="Griggs A."/>
            <person name="Gujja S."/>
            <person name="Hansen M."/>
            <person name="Howarth C."/>
            <person name="Imamovic A."/>
            <person name="Larimer J."/>
            <person name="McCowan C."/>
            <person name="Murphy C."/>
            <person name="Neiman D."/>
            <person name="Pearson M."/>
            <person name="Priest M."/>
            <person name="Roberts A."/>
            <person name="Saif S."/>
            <person name="Shea T."/>
            <person name="Sisk P."/>
            <person name="Sykes S."/>
            <person name="Wortman J."/>
            <person name="Nusbaum C."/>
            <person name="Birren B."/>
        </authorList>
    </citation>
    <scope>NUCLEOTIDE SEQUENCE [LARGE SCALE GENOMIC DNA]</scope>
    <source>
        <strain evidence="2 3">San Antonio 1</strain>
    </source>
</reference>
<name>W6ZXR1_9APIC</name>
<dbReference type="RefSeq" id="XP_008819331.1">
    <property type="nucleotide sequence ID" value="XM_008821109.1"/>
</dbReference>
<feature type="compositionally biased region" description="Basic residues" evidence="1">
    <location>
        <begin position="70"/>
        <end position="83"/>
    </location>
</feature>
<feature type="compositionally biased region" description="Basic and acidic residues" evidence="1">
    <location>
        <begin position="8"/>
        <end position="22"/>
    </location>
</feature>